<dbReference type="EMBL" id="JANUGU010000002">
    <property type="protein sequence ID" value="MCS0658098.1"/>
    <property type="molecule type" value="Genomic_DNA"/>
</dbReference>
<evidence type="ECO:0000256" key="1">
    <source>
        <dbReference type="ARBA" id="ARBA00004514"/>
    </source>
</evidence>
<evidence type="ECO:0000256" key="4">
    <source>
        <dbReference type="ARBA" id="ARBA00023186"/>
    </source>
</evidence>
<keyword evidence="6" id="KW-0969">Cilium</keyword>
<dbReference type="Gene3D" id="1.20.58.380">
    <property type="entry name" value="Flagellar protein flit"/>
    <property type="match status" value="1"/>
</dbReference>
<keyword evidence="6" id="KW-0282">Flagellum</keyword>
<dbReference type="Proteomes" id="UP001204621">
    <property type="component" value="Unassembled WGS sequence"/>
</dbReference>
<gene>
    <name evidence="6" type="ORF">NX778_08485</name>
</gene>
<evidence type="ECO:0000313" key="7">
    <source>
        <dbReference type="Proteomes" id="UP001204621"/>
    </source>
</evidence>
<evidence type="ECO:0000313" key="6">
    <source>
        <dbReference type="EMBL" id="MCS0658098.1"/>
    </source>
</evidence>
<keyword evidence="4" id="KW-0143">Chaperone</keyword>
<evidence type="ECO:0000256" key="2">
    <source>
        <dbReference type="ARBA" id="ARBA00022490"/>
    </source>
</evidence>
<keyword evidence="7" id="KW-1185">Reference proteome</keyword>
<keyword evidence="6" id="KW-0966">Cell projection</keyword>
<comment type="subcellular location">
    <subcellularLocation>
        <location evidence="1">Cytoplasm</location>
        <location evidence="1">Cytosol</location>
    </subcellularLocation>
</comment>
<dbReference type="InterPro" id="IPR008622">
    <property type="entry name" value="FliT"/>
</dbReference>
<comment type="caution">
    <text evidence="6">The sequence shown here is derived from an EMBL/GenBank/DDBJ whole genome shotgun (WGS) entry which is preliminary data.</text>
</comment>
<organism evidence="6 7">
    <name type="scientific">Massilia terrae</name>
    <dbReference type="NCBI Taxonomy" id="1811224"/>
    <lineage>
        <taxon>Bacteria</taxon>
        <taxon>Pseudomonadati</taxon>
        <taxon>Pseudomonadota</taxon>
        <taxon>Betaproteobacteria</taxon>
        <taxon>Burkholderiales</taxon>
        <taxon>Oxalobacteraceae</taxon>
        <taxon>Telluria group</taxon>
        <taxon>Massilia</taxon>
    </lineage>
</organism>
<reference evidence="6 7" key="1">
    <citation type="submission" date="2022-08" db="EMBL/GenBank/DDBJ databases">
        <title>Reclassification of Massilia species as members of the genera Telluria, Duganella, Pseudoduganella, Mokoshia gen. nov. and Zemynaea gen. nov. using orthogonal and non-orthogonal genome-based approaches.</title>
        <authorList>
            <person name="Bowman J.P."/>
        </authorList>
    </citation>
    <scope>NUCLEOTIDE SEQUENCE [LARGE SCALE GENOMIC DNA]</scope>
    <source>
        <strain evidence="6 7">JCM 31606</strain>
    </source>
</reference>
<sequence>MIMVHAHLALYENVAETTRAMADAARSSDWDHLVELEQRCKQQVSSIMQGPAPELSDEERELKAGIIREILKHDRTIRDHTSPWMKQLGVLIGSLRNERKLLGAYR</sequence>
<accession>A0ABT2CVU1</accession>
<keyword evidence="2" id="KW-0963">Cytoplasm</keyword>
<evidence type="ECO:0000256" key="3">
    <source>
        <dbReference type="ARBA" id="ARBA00022795"/>
    </source>
</evidence>
<evidence type="ECO:0000256" key="5">
    <source>
        <dbReference type="ARBA" id="ARBA00093797"/>
    </source>
</evidence>
<proteinExistence type="predicted"/>
<dbReference type="Pfam" id="PF05400">
    <property type="entry name" value="FliT"/>
    <property type="match status" value="1"/>
</dbReference>
<dbReference type="RefSeq" id="WP_258811286.1">
    <property type="nucleotide sequence ID" value="NZ_JANUGU010000002.1"/>
</dbReference>
<keyword evidence="3" id="KW-1005">Bacterial flagellum biogenesis</keyword>
<name>A0ABT2CVU1_9BURK</name>
<protein>
    <recommendedName>
        <fullName evidence="5">Flagellar protein FliT</fullName>
    </recommendedName>
</protein>